<keyword evidence="2 3" id="KW-0786">Thiamine pyrophosphate</keyword>
<evidence type="ECO:0000313" key="8">
    <source>
        <dbReference type="Proteomes" id="UP001156691"/>
    </source>
</evidence>
<dbReference type="SUPFAM" id="SSF52467">
    <property type="entry name" value="DHS-like NAD/FAD-binding domain"/>
    <property type="match status" value="1"/>
</dbReference>
<dbReference type="PANTHER" id="PTHR18968:SF120">
    <property type="entry name" value="ACETOLACTATE SYNTHASE LARGE SUBUNIT"/>
    <property type="match status" value="1"/>
</dbReference>
<dbReference type="Pfam" id="PF02776">
    <property type="entry name" value="TPP_enzyme_N"/>
    <property type="match status" value="1"/>
</dbReference>
<dbReference type="PROSITE" id="PS00187">
    <property type="entry name" value="TPP_ENZYMES"/>
    <property type="match status" value="1"/>
</dbReference>
<protein>
    <submittedName>
        <fullName evidence="7">Thiamine pyrophosphate protein</fullName>
    </submittedName>
</protein>
<reference evidence="8" key="1">
    <citation type="journal article" date="2019" name="Int. J. Syst. Evol. Microbiol.">
        <title>The Global Catalogue of Microorganisms (GCM) 10K type strain sequencing project: providing services to taxonomists for standard genome sequencing and annotation.</title>
        <authorList>
            <consortium name="The Broad Institute Genomics Platform"/>
            <consortium name="The Broad Institute Genome Sequencing Center for Infectious Disease"/>
            <person name="Wu L."/>
            <person name="Ma J."/>
        </authorList>
    </citation>
    <scope>NUCLEOTIDE SEQUENCE [LARGE SCALE GENOMIC DNA]</scope>
    <source>
        <strain evidence="8">NBRC 112416</strain>
    </source>
</reference>
<dbReference type="SUPFAM" id="SSF52518">
    <property type="entry name" value="Thiamin diphosphate-binding fold (THDP-binding)"/>
    <property type="match status" value="2"/>
</dbReference>
<evidence type="ECO:0000259" key="5">
    <source>
        <dbReference type="Pfam" id="PF02775"/>
    </source>
</evidence>
<keyword evidence="8" id="KW-1185">Reference proteome</keyword>
<dbReference type="InterPro" id="IPR029061">
    <property type="entry name" value="THDP-binding"/>
</dbReference>
<dbReference type="InterPro" id="IPR012000">
    <property type="entry name" value="Thiamin_PyroP_enz_cen_dom"/>
</dbReference>
<dbReference type="NCBIfam" id="NF006052">
    <property type="entry name" value="PRK08199.1"/>
    <property type="match status" value="1"/>
</dbReference>
<sequence length="555" mass="59564">MRHGGQILVDQLKIHGVRRVFSVPGESFLAALDGLHDSGIENIVCRQEGGAAMMAEAHGKLTGLPGVCFVTRGPGATNASAGVHVARQDSTPMILFVGQIDRSHRDREAFQEVDYRAMFGTLCKWVAEVDQTERLPEYISRAFHVALSGRPGPVVLALPEDMLSAEAEVENLPVVAPSPAAVSAAQVSALTQALSRAEKPLVVVGGTLWDGEAAANLTRFAKAWNLPVSVTFRRQCHLDNRHSNYVGDLGVGMNPRLGARFQESDCLLMLGGRLGDSLTRGYDLMKPAAPGKTILHVYPDPGELGRVYRPDLGIVAQAAEMVAALAQTTPAAGTEAKWSEWTAAARRDYEVWIKPKETPGAVKLEQVIHWLSTNLPEDAIVTNGAGNYAAFLHRYFVYKGPHTQLAPTSGSMGYCFPAAVAGALEHPDRAVVCLAGDGCFQMTLNEMSTAMQHGAKPIVIVANNGQYGTIRMHQERHYPGRVSGTQLTSPDFAALARAYGGHGELVMNTADFPDAFNRAKAADTLAVIELRLDPEALTSGATSSEIRAQSEAARK</sequence>
<dbReference type="PANTHER" id="PTHR18968">
    <property type="entry name" value="THIAMINE PYROPHOSPHATE ENZYMES"/>
    <property type="match status" value="1"/>
</dbReference>
<organism evidence="7 8">
    <name type="scientific">Devosia nitrariae</name>
    <dbReference type="NCBI Taxonomy" id="2071872"/>
    <lineage>
        <taxon>Bacteria</taxon>
        <taxon>Pseudomonadati</taxon>
        <taxon>Pseudomonadota</taxon>
        <taxon>Alphaproteobacteria</taxon>
        <taxon>Hyphomicrobiales</taxon>
        <taxon>Devosiaceae</taxon>
        <taxon>Devosia</taxon>
    </lineage>
</organism>
<feature type="domain" description="Thiamine pyrophosphate enzyme central" evidence="4">
    <location>
        <begin position="188"/>
        <end position="325"/>
    </location>
</feature>
<evidence type="ECO:0000256" key="2">
    <source>
        <dbReference type="ARBA" id="ARBA00023052"/>
    </source>
</evidence>
<feature type="domain" description="Thiamine pyrophosphate enzyme N-terminal TPP-binding" evidence="6">
    <location>
        <begin position="3"/>
        <end position="117"/>
    </location>
</feature>
<name>A0ABQ5W1N4_9HYPH</name>
<dbReference type="Gene3D" id="3.40.50.970">
    <property type="match status" value="2"/>
</dbReference>
<gene>
    <name evidence="7" type="ORF">GCM10010862_11670</name>
</gene>
<dbReference type="CDD" id="cd07035">
    <property type="entry name" value="TPP_PYR_POX_like"/>
    <property type="match status" value="1"/>
</dbReference>
<comment type="caution">
    <text evidence="7">The sequence shown here is derived from an EMBL/GenBank/DDBJ whole genome shotgun (WGS) entry which is preliminary data.</text>
</comment>
<dbReference type="Pfam" id="PF02775">
    <property type="entry name" value="TPP_enzyme_C"/>
    <property type="match status" value="1"/>
</dbReference>
<dbReference type="EMBL" id="BSNS01000007">
    <property type="protein sequence ID" value="GLQ53908.1"/>
    <property type="molecule type" value="Genomic_DNA"/>
</dbReference>
<evidence type="ECO:0000256" key="1">
    <source>
        <dbReference type="ARBA" id="ARBA00007812"/>
    </source>
</evidence>
<proteinExistence type="inferred from homology"/>
<dbReference type="InterPro" id="IPR000399">
    <property type="entry name" value="TPP-bd_CS"/>
</dbReference>
<dbReference type="Proteomes" id="UP001156691">
    <property type="component" value="Unassembled WGS sequence"/>
</dbReference>
<evidence type="ECO:0000313" key="7">
    <source>
        <dbReference type="EMBL" id="GLQ53908.1"/>
    </source>
</evidence>
<dbReference type="InterPro" id="IPR045229">
    <property type="entry name" value="TPP_enz"/>
</dbReference>
<accession>A0ABQ5W1N4</accession>
<dbReference type="Pfam" id="PF00205">
    <property type="entry name" value="TPP_enzyme_M"/>
    <property type="match status" value="1"/>
</dbReference>
<evidence type="ECO:0000259" key="6">
    <source>
        <dbReference type="Pfam" id="PF02776"/>
    </source>
</evidence>
<dbReference type="RefSeq" id="WP_284339361.1">
    <property type="nucleotide sequence ID" value="NZ_BSNS01000007.1"/>
</dbReference>
<dbReference type="InterPro" id="IPR012001">
    <property type="entry name" value="Thiamin_PyroP_enz_TPP-bd_dom"/>
</dbReference>
<evidence type="ECO:0000259" key="4">
    <source>
        <dbReference type="Pfam" id="PF00205"/>
    </source>
</evidence>
<evidence type="ECO:0000256" key="3">
    <source>
        <dbReference type="RuleBase" id="RU362132"/>
    </source>
</evidence>
<feature type="domain" description="Thiamine pyrophosphate enzyme TPP-binding" evidence="5">
    <location>
        <begin position="384"/>
        <end position="529"/>
    </location>
</feature>
<dbReference type="Gene3D" id="3.40.50.1220">
    <property type="entry name" value="TPP-binding domain"/>
    <property type="match status" value="1"/>
</dbReference>
<dbReference type="CDD" id="cd00568">
    <property type="entry name" value="TPP_enzymes"/>
    <property type="match status" value="1"/>
</dbReference>
<comment type="similarity">
    <text evidence="1 3">Belongs to the TPP enzyme family.</text>
</comment>
<dbReference type="InterPro" id="IPR011766">
    <property type="entry name" value="TPP_enzyme_TPP-bd"/>
</dbReference>
<dbReference type="InterPro" id="IPR029035">
    <property type="entry name" value="DHS-like_NAD/FAD-binding_dom"/>
</dbReference>